<organism evidence="2">
    <name type="scientific">Candidatus Methanophaga sp. ANME-1 ERB7</name>
    <dbReference type="NCBI Taxonomy" id="2759913"/>
    <lineage>
        <taxon>Archaea</taxon>
        <taxon>Methanobacteriati</taxon>
        <taxon>Methanobacteriota</taxon>
        <taxon>Stenosarchaea group</taxon>
        <taxon>Methanomicrobia</taxon>
        <taxon>Candidatus Methanophagales</taxon>
        <taxon>Candidatus Methanophagaceae</taxon>
        <taxon>Candidatus Methanophaga</taxon>
    </lineage>
</organism>
<dbReference type="InterPro" id="IPR052930">
    <property type="entry name" value="TA_antitoxin_MntA"/>
</dbReference>
<dbReference type="SUPFAM" id="SSF81301">
    <property type="entry name" value="Nucleotidyltransferase"/>
    <property type="match status" value="1"/>
</dbReference>
<dbReference type="Gene3D" id="3.30.460.10">
    <property type="entry name" value="Beta Polymerase, domain 2"/>
    <property type="match status" value="1"/>
</dbReference>
<proteinExistence type="predicted"/>
<protein>
    <recommendedName>
        <fullName evidence="1">Polymerase beta nucleotidyltransferase domain-containing protein</fullName>
    </recommendedName>
</protein>
<evidence type="ECO:0000313" key="2">
    <source>
        <dbReference type="EMBL" id="QNO54905.1"/>
    </source>
</evidence>
<dbReference type="AlphaFoldDB" id="A0A7G9Z3S1"/>
<gene>
    <name evidence="2" type="ORF">PADEGAKA_00007</name>
</gene>
<dbReference type="InterPro" id="IPR041633">
    <property type="entry name" value="Polbeta"/>
</dbReference>
<dbReference type="InterPro" id="IPR043519">
    <property type="entry name" value="NT_sf"/>
</dbReference>
<dbReference type="Pfam" id="PF18765">
    <property type="entry name" value="Polbeta"/>
    <property type="match status" value="1"/>
</dbReference>
<feature type="domain" description="Polymerase beta nucleotidyltransferase" evidence="1">
    <location>
        <begin position="7"/>
        <end position="88"/>
    </location>
</feature>
<accession>A0A7G9Z3S1</accession>
<dbReference type="PANTHER" id="PTHR43852">
    <property type="entry name" value="NUCLEOTIDYLTRANSFERASE"/>
    <property type="match status" value="1"/>
</dbReference>
<reference evidence="2" key="1">
    <citation type="submission" date="2020-06" db="EMBL/GenBank/DDBJ databases">
        <title>Unique genomic features of the anaerobic methanotrophic archaea.</title>
        <authorList>
            <person name="Chadwick G.L."/>
            <person name="Skennerton C.T."/>
            <person name="Laso-Perez R."/>
            <person name="Leu A.O."/>
            <person name="Speth D.R."/>
            <person name="Yu H."/>
            <person name="Morgan-Lang C."/>
            <person name="Hatzenpichler R."/>
            <person name="Goudeau D."/>
            <person name="Malmstrom R."/>
            <person name="Brazelton W.J."/>
            <person name="Woyke T."/>
            <person name="Hallam S.J."/>
            <person name="Tyson G.W."/>
            <person name="Wegener G."/>
            <person name="Boetius A."/>
            <person name="Orphan V."/>
        </authorList>
    </citation>
    <scope>NUCLEOTIDE SEQUENCE</scope>
</reference>
<dbReference type="CDD" id="cd05403">
    <property type="entry name" value="NT_KNTase_like"/>
    <property type="match status" value="1"/>
</dbReference>
<dbReference type="PANTHER" id="PTHR43852:SF3">
    <property type="entry name" value="NUCLEOTIDYLTRANSFERASE"/>
    <property type="match status" value="1"/>
</dbReference>
<name>A0A7G9Z3S1_9EURY</name>
<sequence length="89" mass="10397">MISKRDKEIISLCAKKYKVSFIYLFGSSLDRDSESNDIDLAVEWIRPNVFFKFYGELLRSLSKPVDLIDLSRKSLFNRIIEEKGVKIYG</sequence>
<evidence type="ECO:0000259" key="1">
    <source>
        <dbReference type="Pfam" id="PF18765"/>
    </source>
</evidence>
<dbReference type="EMBL" id="MT631598">
    <property type="protein sequence ID" value="QNO54905.1"/>
    <property type="molecule type" value="Genomic_DNA"/>
</dbReference>